<evidence type="ECO:0000259" key="1">
    <source>
        <dbReference type="Pfam" id="PF03161"/>
    </source>
</evidence>
<dbReference type="Proteomes" id="UP000262825">
    <property type="component" value="Unassembled WGS sequence"/>
</dbReference>
<keyword evidence="3" id="KW-1185">Reference proteome</keyword>
<dbReference type="InterPro" id="IPR027434">
    <property type="entry name" value="Homing_endonucl"/>
</dbReference>
<protein>
    <submittedName>
        <fullName evidence="2">Probable NULL</fullName>
    </submittedName>
</protein>
<dbReference type="GO" id="GO:0004519">
    <property type="term" value="F:endonuclease activity"/>
    <property type="evidence" value="ECO:0007669"/>
    <property type="project" value="InterPro"/>
</dbReference>
<dbReference type="Pfam" id="PF03161">
    <property type="entry name" value="LAGLIDADG_2"/>
    <property type="match status" value="1"/>
</dbReference>
<proteinExistence type="predicted"/>
<accession>A0A376BBU2</accession>
<dbReference type="InterPro" id="IPR004860">
    <property type="entry name" value="LAGLIDADG_dom"/>
</dbReference>
<dbReference type="SUPFAM" id="SSF55608">
    <property type="entry name" value="Homing endonucleases"/>
    <property type="match status" value="1"/>
</dbReference>
<reference evidence="3" key="1">
    <citation type="submission" date="2018-06" db="EMBL/GenBank/DDBJ databases">
        <authorList>
            <person name="Guldener U."/>
        </authorList>
    </citation>
    <scope>NUCLEOTIDE SEQUENCE [LARGE SCALE GENOMIC DNA]</scope>
    <source>
        <strain evidence="3">UTAD17</strain>
    </source>
</reference>
<sequence>MIIAIPTGNLYKIYPRSNRYYIKPNNICKELVVYGTNLESNVNIPIYTNIVKSIVNIPNNLFYIIVGILLTDGYIEYLSKKKLDKKLDININSRFRLKQSINHSEYLIYVFQLLSHYCISYPKLKIDKANGKSYTQLEFTTRSLPCFTVLRRIFYKGRIKIVPNNLYDLLNYESLAHIIICNSSFVKGGGLILNLQSFKVKELILIINVLKIKFDLNCILHKSRDSYSIYIRVESVKRLYTHINKYILPSIKYKFDYKLIQKYDYFYNNYIK</sequence>
<feature type="domain" description="Homing endonuclease LAGLIDADG" evidence="1">
    <location>
        <begin position="63"/>
        <end position="239"/>
    </location>
</feature>
<evidence type="ECO:0000313" key="2">
    <source>
        <dbReference type="EMBL" id="SSD62162.1"/>
    </source>
</evidence>
<dbReference type="VEuPathDB" id="FungiDB:SCODWIG_03924"/>
<dbReference type="EMBL" id="UFAJ01001203">
    <property type="protein sequence ID" value="SSD62162.1"/>
    <property type="molecule type" value="Genomic_DNA"/>
</dbReference>
<name>A0A376BBU2_9ASCO</name>
<organism evidence="2 3">
    <name type="scientific">Saccharomycodes ludwigii</name>
    <dbReference type="NCBI Taxonomy" id="36035"/>
    <lineage>
        <taxon>Eukaryota</taxon>
        <taxon>Fungi</taxon>
        <taxon>Dikarya</taxon>
        <taxon>Ascomycota</taxon>
        <taxon>Saccharomycotina</taxon>
        <taxon>Saccharomycetes</taxon>
        <taxon>Saccharomycodales</taxon>
        <taxon>Saccharomycodaceae</taxon>
        <taxon>Saccharomycodes</taxon>
    </lineage>
</organism>
<dbReference type="Gene3D" id="3.10.28.10">
    <property type="entry name" value="Homing endonucleases"/>
    <property type="match status" value="2"/>
</dbReference>
<evidence type="ECO:0000313" key="3">
    <source>
        <dbReference type="Proteomes" id="UP000262825"/>
    </source>
</evidence>
<dbReference type="AlphaFoldDB" id="A0A376BBU2"/>
<gene>
    <name evidence="2" type="ORF">SCODWIG_03924</name>
</gene>